<accession>A0ABR6BK40</accession>
<evidence type="ECO:0000256" key="8">
    <source>
        <dbReference type="ARBA" id="ARBA00023012"/>
    </source>
</evidence>
<keyword evidence="4" id="KW-0808">Transferase</keyword>
<comment type="caution">
    <text evidence="13">The sequence shown here is derived from an EMBL/GenBank/DDBJ whole genome shotgun (WGS) entry which is preliminary data.</text>
</comment>
<evidence type="ECO:0000259" key="11">
    <source>
        <dbReference type="Pfam" id="PF07730"/>
    </source>
</evidence>
<comment type="catalytic activity">
    <reaction evidence="1">
        <text>ATP + protein L-histidine = ADP + protein N-phospho-L-histidine.</text>
        <dbReference type="EC" id="2.7.13.3"/>
    </reaction>
</comment>
<feature type="domain" description="DUF7134" evidence="12">
    <location>
        <begin position="3"/>
        <end position="145"/>
    </location>
</feature>
<proteinExistence type="predicted"/>
<feature type="transmembrane region" description="Helical" evidence="10">
    <location>
        <begin position="12"/>
        <end position="31"/>
    </location>
</feature>
<evidence type="ECO:0000256" key="6">
    <source>
        <dbReference type="ARBA" id="ARBA00022777"/>
    </source>
</evidence>
<evidence type="ECO:0000256" key="9">
    <source>
        <dbReference type="SAM" id="MobiDB-lite"/>
    </source>
</evidence>
<dbReference type="Gene3D" id="1.20.5.1930">
    <property type="match status" value="1"/>
</dbReference>
<evidence type="ECO:0000256" key="10">
    <source>
        <dbReference type="SAM" id="Phobius"/>
    </source>
</evidence>
<keyword evidence="3" id="KW-0597">Phosphoprotein</keyword>
<keyword evidence="14" id="KW-1185">Reference proteome</keyword>
<reference evidence="13 14" key="1">
    <citation type="submission" date="2020-08" db="EMBL/GenBank/DDBJ databases">
        <title>Genomic Encyclopedia of Archaeal and Bacterial Type Strains, Phase II (KMG-II): from individual species to whole genera.</title>
        <authorList>
            <person name="Goeker M."/>
        </authorList>
    </citation>
    <scope>NUCLEOTIDE SEQUENCE [LARGE SCALE GENOMIC DNA]</scope>
    <source>
        <strain evidence="13 14">DSM 43850</strain>
    </source>
</reference>
<evidence type="ECO:0000256" key="2">
    <source>
        <dbReference type="ARBA" id="ARBA00012438"/>
    </source>
</evidence>
<feature type="domain" description="Signal transduction histidine kinase subgroup 3 dimerisation and phosphoacceptor" evidence="11">
    <location>
        <begin position="162"/>
        <end position="225"/>
    </location>
</feature>
<evidence type="ECO:0000256" key="4">
    <source>
        <dbReference type="ARBA" id="ARBA00022679"/>
    </source>
</evidence>
<evidence type="ECO:0000256" key="5">
    <source>
        <dbReference type="ARBA" id="ARBA00022741"/>
    </source>
</evidence>
<protein>
    <recommendedName>
        <fullName evidence="2">histidine kinase</fullName>
        <ecNumber evidence="2">2.7.13.3</ecNumber>
    </recommendedName>
</protein>
<keyword evidence="10" id="KW-0472">Membrane</keyword>
<keyword evidence="7" id="KW-0067">ATP-binding</keyword>
<evidence type="ECO:0000256" key="7">
    <source>
        <dbReference type="ARBA" id="ARBA00022840"/>
    </source>
</evidence>
<dbReference type="EC" id="2.7.13.3" evidence="2"/>
<dbReference type="Pfam" id="PF07730">
    <property type="entry name" value="HisKA_3"/>
    <property type="match status" value="1"/>
</dbReference>
<feature type="transmembrane region" description="Helical" evidence="10">
    <location>
        <begin position="58"/>
        <end position="78"/>
    </location>
</feature>
<dbReference type="PANTHER" id="PTHR24421:SF10">
    <property type="entry name" value="NITRATE_NITRITE SENSOR PROTEIN NARQ"/>
    <property type="match status" value="1"/>
</dbReference>
<feature type="region of interest" description="Disordered" evidence="9">
    <location>
        <begin position="368"/>
        <end position="388"/>
    </location>
</feature>
<gene>
    <name evidence="13" type="ORF">BC739_004466</name>
</gene>
<organism evidence="13 14">
    <name type="scientific">Kutzneria viridogrisea</name>
    <dbReference type="NCBI Taxonomy" id="47990"/>
    <lineage>
        <taxon>Bacteria</taxon>
        <taxon>Bacillati</taxon>
        <taxon>Actinomycetota</taxon>
        <taxon>Actinomycetes</taxon>
        <taxon>Pseudonocardiales</taxon>
        <taxon>Pseudonocardiaceae</taxon>
        <taxon>Kutzneria</taxon>
    </lineage>
</organism>
<feature type="transmembrane region" description="Helical" evidence="10">
    <location>
        <begin position="123"/>
        <end position="141"/>
    </location>
</feature>
<dbReference type="Proteomes" id="UP000517916">
    <property type="component" value="Unassembled WGS sequence"/>
</dbReference>
<evidence type="ECO:0000259" key="12">
    <source>
        <dbReference type="Pfam" id="PF23539"/>
    </source>
</evidence>
<keyword evidence="10" id="KW-1133">Transmembrane helix</keyword>
<dbReference type="InterPro" id="IPR050482">
    <property type="entry name" value="Sensor_HK_TwoCompSys"/>
</dbReference>
<dbReference type="SUPFAM" id="SSF55874">
    <property type="entry name" value="ATPase domain of HSP90 chaperone/DNA topoisomerase II/histidine kinase"/>
    <property type="match status" value="1"/>
</dbReference>
<keyword evidence="5" id="KW-0547">Nucleotide-binding</keyword>
<dbReference type="InterPro" id="IPR055558">
    <property type="entry name" value="DUF7134"/>
</dbReference>
<evidence type="ECO:0000256" key="1">
    <source>
        <dbReference type="ARBA" id="ARBA00000085"/>
    </source>
</evidence>
<dbReference type="InterPro" id="IPR011712">
    <property type="entry name" value="Sig_transdc_His_kin_sub3_dim/P"/>
</dbReference>
<keyword evidence="8" id="KW-0902">Two-component regulatory system</keyword>
<dbReference type="RefSeq" id="WP_182838261.1">
    <property type="nucleotide sequence ID" value="NZ_BAAABQ010000057.1"/>
</dbReference>
<dbReference type="EMBL" id="JACJID010000003">
    <property type="protein sequence ID" value="MBA8927260.1"/>
    <property type="molecule type" value="Genomic_DNA"/>
</dbReference>
<evidence type="ECO:0000313" key="14">
    <source>
        <dbReference type="Proteomes" id="UP000517916"/>
    </source>
</evidence>
<dbReference type="InterPro" id="IPR036890">
    <property type="entry name" value="HATPase_C_sf"/>
</dbReference>
<evidence type="ECO:0000313" key="13">
    <source>
        <dbReference type="EMBL" id="MBA8927260.1"/>
    </source>
</evidence>
<feature type="compositionally biased region" description="Basic and acidic residues" evidence="9">
    <location>
        <begin position="379"/>
        <end position="388"/>
    </location>
</feature>
<name>A0ABR6BK40_9PSEU</name>
<keyword evidence="6 13" id="KW-0418">Kinase</keyword>
<dbReference type="Gene3D" id="3.30.565.10">
    <property type="entry name" value="Histidine kinase-like ATPase, C-terminal domain"/>
    <property type="match status" value="1"/>
</dbReference>
<sequence>MRTWLAANSVTPVDLGLTALVGLLLWVGGVWSPGQGWPELLLGAAQVLPLLLRRRAPGVVLAVVTAATVAQLLIGLPRNLGYVPVLLALYSAQGSPHRAVRWWLCGVAAVAVGLVMVPTKGPVEGTLLTVVVAGVAWAMGLERRRHLAERGELARYRAAEQRERAARRLHDTMAQTTTVMLVHAEALRAVGELSEADRARLDTILTAGRAALSQVREAVRELHEDGAPADPCDLPEVLRLLTSAGLVLDGDPLTALAGLDAPARELAERVVAESATNALRHAGPGAVLRVRIIASADSVLVDASNTAGRKSLARTGYGLSSLAGQLSASGGELDCGPVDGGWRVTARIPASGRRQLYPDLRNGIHHLGTGVSAPRGGLSHHDERAIDP</sequence>
<dbReference type="PANTHER" id="PTHR24421">
    <property type="entry name" value="NITRATE/NITRITE SENSOR PROTEIN NARX-RELATED"/>
    <property type="match status" value="1"/>
</dbReference>
<dbReference type="Pfam" id="PF23539">
    <property type="entry name" value="DUF7134"/>
    <property type="match status" value="1"/>
</dbReference>
<evidence type="ECO:0000256" key="3">
    <source>
        <dbReference type="ARBA" id="ARBA00022553"/>
    </source>
</evidence>
<dbReference type="GO" id="GO:0016301">
    <property type="term" value="F:kinase activity"/>
    <property type="evidence" value="ECO:0007669"/>
    <property type="project" value="UniProtKB-KW"/>
</dbReference>
<feature type="transmembrane region" description="Helical" evidence="10">
    <location>
        <begin position="99"/>
        <end position="117"/>
    </location>
</feature>
<keyword evidence="10" id="KW-0812">Transmembrane</keyword>